<keyword evidence="4" id="KW-1185">Reference proteome</keyword>
<sequence length="461" mass="53243">MAQKPRWYELQCRKQIIQRNKRNKETKEQRKNNKGPKKIHKRKSQKDGTTRQIEENGGKVSTMQARCHNLESQLSSLSPKKQMSNPNFGKIDQHQSEVVLLNERMKYLEDKNDLLNQVFLFTKNALSQDLSEWQEKVEALRMELKGKEERIGSMGEQISEYKKKDERMSELERLNARLSEENNNWKEQYAVMKITTQTQGQQLNALSVRTRELEIQDLALKDDNDKLTSANQQYRVQIQEMLKVLEEQKNESEMTLQMATKKHMTMIKELENQLKVEANQNVQLRSEMCQMKDDLDEMKWREKTKREAEMKANANANATQINGNGSVPSTTSQNEHELVIISLSERFAAVKEDNMTLKNRLNNKSHVIEQLQQELKKKQEWIADLIEKLNEKPASPPNAVHSQLQDHGSHTQDISSSLPSKSEAVPLPSTTPSQANQSRNGDNNSSSSPHDAQAKPETKKK</sequence>
<feature type="coiled-coil region" evidence="1">
    <location>
        <begin position="91"/>
        <end position="195"/>
    </location>
</feature>
<protein>
    <submittedName>
        <fullName evidence="3">Viral A-type inclusion protein</fullName>
    </submittedName>
</protein>
<feature type="compositionally biased region" description="Basic residues" evidence="2">
    <location>
        <begin position="32"/>
        <end position="44"/>
    </location>
</feature>
<dbReference type="AlphaFoldDB" id="X6P7U8"/>
<evidence type="ECO:0000256" key="2">
    <source>
        <dbReference type="SAM" id="MobiDB-lite"/>
    </source>
</evidence>
<feature type="compositionally biased region" description="Basic and acidic residues" evidence="2">
    <location>
        <begin position="45"/>
        <end position="57"/>
    </location>
</feature>
<feature type="coiled-coil region" evidence="1">
    <location>
        <begin position="231"/>
        <end position="287"/>
    </location>
</feature>
<feature type="compositionally biased region" description="Basic and acidic residues" evidence="2">
    <location>
        <begin position="452"/>
        <end position="461"/>
    </location>
</feature>
<keyword evidence="1" id="KW-0175">Coiled coil</keyword>
<dbReference type="Proteomes" id="UP000023152">
    <property type="component" value="Unassembled WGS sequence"/>
</dbReference>
<evidence type="ECO:0000256" key="1">
    <source>
        <dbReference type="SAM" id="Coils"/>
    </source>
</evidence>
<name>X6P7U8_RETFI</name>
<feature type="compositionally biased region" description="Polar residues" evidence="2">
    <location>
        <begin position="428"/>
        <end position="450"/>
    </location>
</feature>
<gene>
    <name evidence="3" type="ORF">RFI_02486</name>
</gene>
<dbReference type="OMA" id="KQEWIAD"/>
<feature type="region of interest" description="Disordered" evidence="2">
    <location>
        <begin position="392"/>
        <end position="461"/>
    </location>
</feature>
<reference evidence="3 4" key="1">
    <citation type="journal article" date="2013" name="Curr. Biol.">
        <title>The Genome of the Foraminiferan Reticulomyxa filosa.</title>
        <authorList>
            <person name="Glockner G."/>
            <person name="Hulsmann N."/>
            <person name="Schleicher M."/>
            <person name="Noegel A.A."/>
            <person name="Eichinger L."/>
            <person name="Gallinger C."/>
            <person name="Pawlowski J."/>
            <person name="Sierra R."/>
            <person name="Euteneuer U."/>
            <person name="Pillet L."/>
            <person name="Moustafa A."/>
            <person name="Platzer M."/>
            <person name="Groth M."/>
            <person name="Szafranski K."/>
            <person name="Schliwa M."/>
        </authorList>
    </citation>
    <scope>NUCLEOTIDE SEQUENCE [LARGE SCALE GENOMIC DNA]</scope>
</reference>
<organism evidence="3 4">
    <name type="scientific">Reticulomyxa filosa</name>
    <dbReference type="NCBI Taxonomy" id="46433"/>
    <lineage>
        <taxon>Eukaryota</taxon>
        <taxon>Sar</taxon>
        <taxon>Rhizaria</taxon>
        <taxon>Retaria</taxon>
        <taxon>Foraminifera</taxon>
        <taxon>Monothalamids</taxon>
        <taxon>Reticulomyxidae</taxon>
        <taxon>Reticulomyxa</taxon>
    </lineage>
</organism>
<proteinExistence type="predicted"/>
<feature type="coiled-coil region" evidence="1">
    <location>
        <begin position="354"/>
        <end position="388"/>
    </location>
</feature>
<feature type="compositionally biased region" description="Polar residues" evidence="2">
    <location>
        <begin position="400"/>
        <end position="420"/>
    </location>
</feature>
<comment type="caution">
    <text evidence="3">The sequence shown here is derived from an EMBL/GenBank/DDBJ whole genome shotgun (WGS) entry which is preliminary data.</text>
</comment>
<dbReference type="EMBL" id="ASPP01002433">
    <property type="protein sequence ID" value="ETO34600.1"/>
    <property type="molecule type" value="Genomic_DNA"/>
</dbReference>
<evidence type="ECO:0000313" key="3">
    <source>
        <dbReference type="EMBL" id="ETO34600.1"/>
    </source>
</evidence>
<feature type="region of interest" description="Disordered" evidence="2">
    <location>
        <begin position="1"/>
        <end position="62"/>
    </location>
</feature>
<accession>X6P7U8</accession>
<evidence type="ECO:0000313" key="4">
    <source>
        <dbReference type="Proteomes" id="UP000023152"/>
    </source>
</evidence>